<comment type="caution">
    <text evidence="2">The sequence shown here is derived from an EMBL/GenBank/DDBJ whole genome shotgun (WGS) entry which is preliminary data.</text>
</comment>
<protein>
    <submittedName>
        <fullName evidence="2">Uncharacterized protein</fullName>
    </submittedName>
</protein>
<dbReference type="Proteomes" id="UP000779574">
    <property type="component" value="Unassembled WGS sequence"/>
</dbReference>
<feature type="transmembrane region" description="Helical" evidence="1">
    <location>
        <begin position="136"/>
        <end position="158"/>
    </location>
</feature>
<organism evidence="2 3">
    <name type="scientific">Aureobasidium melanogenum</name>
    <name type="common">Aureobasidium pullulans var. melanogenum</name>
    <dbReference type="NCBI Taxonomy" id="46634"/>
    <lineage>
        <taxon>Eukaryota</taxon>
        <taxon>Fungi</taxon>
        <taxon>Dikarya</taxon>
        <taxon>Ascomycota</taxon>
        <taxon>Pezizomycotina</taxon>
        <taxon>Dothideomycetes</taxon>
        <taxon>Dothideomycetidae</taxon>
        <taxon>Dothideales</taxon>
        <taxon>Saccotheciaceae</taxon>
        <taxon>Aureobasidium</taxon>
    </lineage>
</organism>
<evidence type="ECO:0000313" key="3">
    <source>
        <dbReference type="Proteomes" id="UP000779574"/>
    </source>
</evidence>
<proteinExistence type="predicted"/>
<feature type="transmembrane region" description="Helical" evidence="1">
    <location>
        <begin position="221"/>
        <end position="243"/>
    </location>
</feature>
<accession>A0A9P8E7X5</accession>
<dbReference type="OrthoDB" id="2896006at2759"/>
<keyword evidence="1" id="KW-0472">Membrane</keyword>
<name>A0A9P8E7X5_AURME</name>
<gene>
    <name evidence="2" type="ORF">KCU76_g13462</name>
</gene>
<reference evidence="2" key="1">
    <citation type="journal article" date="2021" name="J Fungi (Basel)">
        <title>Virulence traits and population genomics of the black yeast Aureobasidium melanogenum.</title>
        <authorList>
            <person name="Cernosa A."/>
            <person name="Sun X."/>
            <person name="Gostincar C."/>
            <person name="Fang C."/>
            <person name="Gunde-Cimerman N."/>
            <person name="Song Z."/>
        </authorList>
    </citation>
    <scope>NUCLEOTIDE SEQUENCE</scope>
    <source>
        <strain evidence="2">EXF-9911</strain>
    </source>
</reference>
<keyword evidence="1" id="KW-1133">Transmembrane helix</keyword>
<feature type="transmembrane region" description="Helical" evidence="1">
    <location>
        <begin position="384"/>
        <end position="407"/>
    </location>
</feature>
<feature type="transmembrane region" description="Helical" evidence="1">
    <location>
        <begin position="275"/>
        <end position="292"/>
    </location>
</feature>
<dbReference type="AlphaFoldDB" id="A0A9P8E7X5"/>
<feature type="transmembrane region" description="Helical" evidence="1">
    <location>
        <begin position="42"/>
        <end position="63"/>
    </location>
</feature>
<feature type="non-terminal residue" evidence="2">
    <location>
        <position position="456"/>
    </location>
</feature>
<keyword evidence="1" id="KW-0812">Transmembrane</keyword>
<sequence>MGDIHAPDQWALLALANEAMQVSANHTSHAADKNSYGISWSMVLKGLLPMLTVGLGLIGSYLLHHFVFLMTELSEVETPVPGGVDSQDMGSAKYGLLEEDKYKDKKRSSSPTKSAYITSSIRATVRHLNAEAGDLSMFRGIGSSSVAVLVMMPVYLLSEFVSHRLPLLKKSNRVAEAFSHQVVELIGCQISATILHVCISKPRYKFWFRRMPMTWFKVLRTAWLAVLVNGLSGDIIDAAFYYLTPASKPKDKSETTITVGANRTNKLFRLDDGPIVKISVAIILWACIKAILRSQIKPLIRLVLERPFKAIETRVYASMLPDDEDPVIPTDRSFQGRPQSGGILQQQTQPLSFMEAARTIDKKTFIRLVKLQFKLHIIQELAQWAFWTLIFAEIIFFVGPSAVWVVLKLITGTPVVQADLDLVTGNATRRFLDSMIAGPSNFTSPTFNMTVTTLDQ</sequence>
<evidence type="ECO:0000313" key="2">
    <source>
        <dbReference type="EMBL" id="KAG9682925.1"/>
    </source>
</evidence>
<feature type="transmembrane region" description="Helical" evidence="1">
    <location>
        <begin position="178"/>
        <end position="200"/>
    </location>
</feature>
<evidence type="ECO:0000256" key="1">
    <source>
        <dbReference type="SAM" id="Phobius"/>
    </source>
</evidence>
<reference evidence="2" key="2">
    <citation type="submission" date="2021-08" db="EMBL/GenBank/DDBJ databases">
        <authorList>
            <person name="Gostincar C."/>
            <person name="Sun X."/>
            <person name="Song Z."/>
            <person name="Gunde-Cimerman N."/>
        </authorList>
    </citation>
    <scope>NUCLEOTIDE SEQUENCE</scope>
    <source>
        <strain evidence="2">EXF-9911</strain>
    </source>
</reference>
<dbReference type="EMBL" id="JAHFXF010000754">
    <property type="protein sequence ID" value="KAG9682925.1"/>
    <property type="molecule type" value="Genomic_DNA"/>
</dbReference>